<proteinExistence type="predicted"/>
<dbReference type="EMBL" id="JABFCR010000079">
    <property type="protein sequence ID" value="NNU34906.1"/>
    <property type="molecule type" value="Genomic_DNA"/>
</dbReference>
<gene>
    <name evidence="1" type="ORF">HK413_14175</name>
</gene>
<accession>A0ABX1W7E5</accession>
<keyword evidence="2" id="KW-1185">Reference proteome</keyword>
<dbReference type="Proteomes" id="UP000566071">
    <property type="component" value="Unassembled WGS sequence"/>
</dbReference>
<sequence length="52" mass="6163">MNDKFRFDAGPSLLTMPEYIDELFTLAGRMPLNISNTKNWMLSVSIFMRRRH</sequence>
<organism evidence="1 2">
    <name type="scientific">Mucilaginibacter humi</name>
    <dbReference type="NCBI Taxonomy" id="2732510"/>
    <lineage>
        <taxon>Bacteria</taxon>
        <taxon>Pseudomonadati</taxon>
        <taxon>Bacteroidota</taxon>
        <taxon>Sphingobacteriia</taxon>
        <taxon>Sphingobacteriales</taxon>
        <taxon>Sphingobacteriaceae</taxon>
        <taxon>Mucilaginibacter</taxon>
    </lineage>
</organism>
<comment type="caution">
    <text evidence="1">The sequence shown here is derived from an EMBL/GenBank/DDBJ whole genome shotgun (WGS) entry which is preliminary data.</text>
</comment>
<evidence type="ECO:0000313" key="1">
    <source>
        <dbReference type="EMBL" id="NNU34906.1"/>
    </source>
</evidence>
<reference evidence="1 2" key="1">
    <citation type="submission" date="2020-05" db="EMBL/GenBank/DDBJ databases">
        <authorList>
            <person name="Khan S.A."/>
            <person name="Jeon C.O."/>
            <person name="Chun B.H."/>
        </authorList>
    </citation>
    <scope>NUCLEOTIDE SEQUENCE [LARGE SCALE GENOMIC DNA]</scope>
    <source>
        <strain evidence="1 2">S1162</strain>
    </source>
</reference>
<name>A0ABX1W7E5_9SPHI</name>
<evidence type="ECO:0000313" key="2">
    <source>
        <dbReference type="Proteomes" id="UP000566071"/>
    </source>
</evidence>
<protein>
    <submittedName>
        <fullName evidence="1">Uncharacterized protein</fullName>
    </submittedName>
</protein>